<comment type="subcellular location">
    <subcellularLocation>
        <location evidence="1">Membrane</location>
        <topology evidence="1">Single-pass membrane protein</topology>
    </subcellularLocation>
</comment>
<evidence type="ECO:0000256" key="2">
    <source>
        <dbReference type="ARBA" id="ARBA00009477"/>
    </source>
</evidence>
<dbReference type="Pfam" id="PF25876">
    <property type="entry name" value="HH_MFP_RND"/>
    <property type="match status" value="1"/>
</dbReference>
<dbReference type="SUPFAM" id="SSF111369">
    <property type="entry name" value="HlyD-like secretion proteins"/>
    <property type="match status" value="2"/>
</dbReference>
<evidence type="ECO:0000313" key="8">
    <source>
        <dbReference type="Proteomes" id="UP001139701"/>
    </source>
</evidence>
<name>A0A9X2B5J7_9GAMM</name>
<accession>A0A9X2B5J7</accession>
<feature type="domain" description="Multidrug resistance protein MdtA-like barrel-sandwich hybrid" evidence="5">
    <location>
        <begin position="51"/>
        <end position="232"/>
    </location>
</feature>
<dbReference type="Proteomes" id="UP001139701">
    <property type="component" value="Unassembled WGS sequence"/>
</dbReference>
<dbReference type="Gene3D" id="1.10.287.470">
    <property type="entry name" value="Helix hairpin bin"/>
    <property type="match status" value="2"/>
</dbReference>
<comment type="similarity">
    <text evidence="2">Belongs to the membrane fusion protein (MFP) (TC 8.A.1) family.</text>
</comment>
<keyword evidence="3" id="KW-0812">Transmembrane</keyword>
<protein>
    <submittedName>
        <fullName evidence="7">HlyD family secretion protein</fullName>
    </submittedName>
</protein>
<keyword evidence="3" id="KW-0472">Membrane</keyword>
<proteinExistence type="inferred from homology"/>
<reference evidence="7" key="1">
    <citation type="submission" date="2022-02" db="EMBL/GenBank/DDBJ databases">
        <title>Acinetobacter A3.8 sp. nov., isolated from Sediment (Zhairuo Island).</title>
        <authorList>
            <person name="Zheng K."/>
        </authorList>
    </citation>
    <scope>NUCLEOTIDE SEQUENCE</scope>
    <source>
        <strain evidence="7">A3.8</strain>
    </source>
</reference>
<evidence type="ECO:0000259" key="4">
    <source>
        <dbReference type="Pfam" id="PF25876"/>
    </source>
</evidence>
<organism evidence="7 8">
    <name type="scientific">Acinetobacter sedimenti</name>
    <dbReference type="NCBI Taxonomy" id="2919922"/>
    <lineage>
        <taxon>Bacteria</taxon>
        <taxon>Pseudomonadati</taxon>
        <taxon>Pseudomonadota</taxon>
        <taxon>Gammaproteobacteria</taxon>
        <taxon>Moraxellales</taxon>
        <taxon>Moraxellaceae</taxon>
        <taxon>Acinetobacter</taxon>
    </lineage>
</organism>
<keyword evidence="3" id="KW-1133">Transmembrane helix</keyword>
<dbReference type="Pfam" id="PF25917">
    <property type="entry name" value="BSH_RND"/>
    <property type="match status" value="1"/>
</dbReference>
<keyword evidence="8" id="KW-1185">Reference proteome</keyword>
<evidence type="ECO:0000313" key="7">
    <source>
        <dbReference type="EMBL" id="MCJ8145806.1"/>
    </source>
</evidence>
<dbReference type="InterPro" id="IPR058625">
    <property type="entry name" value="MdtA-like_BSH"/>
</dbReference>
<comment type="caution">
    <text evidence="7">The sequence shown here is derived from an EMBL/GenBank/DDBJ whole genome shotgun (WGS) entry which is preliminary data.</text>
</comment>
<dbReference type="Pfam" id="PF25963">
    <property type="entry name" value="Beta-barrel_AAEA"/>
    <property type="match status" value="1"/>
</dbReference>
<gene>
    <name evidence="7" type="ORF">MKI79_02585</name>
</gene>
<feature type="domain" description="Multidrug resistance protein MdtA-like alpha-helical hairpin" evidence="4">
    <location>
        <begin position="113"/>
        <end position="173"/>
    </location>
</feature>
<dbReference type="EMBL" id="JAKUML010000003">
    <property type="protein sequence ID" value="MCJ8145806.1"/>
    <property type="molecule type" value="Genomic_DNA"/>
</dbReference>
<evidence type="ECO:0000256" key="3">
    <source>
        <dbReference type="SAM" id="Phobius"/>
    </source>
</evidence>
<dbReference type="GO" id="GO:0055085">
    <property type="term" value="P:transmembrane transport"/>
    <property type="evidence" value="ECO:0007669"/>
    <property type="project" value="InterPro"/>
</dbReference>
<dbReference type="PANTHER" id="PTHR30367:SF12">
    <property type="entry name" value="P-HYDROXYBENZOIC ACID EFFLUX PUMP SUBUNIT AAEA"/>
    <property type="match status" value="1"/>
</dbReference>
<evidence type="ECO:0000256" key="1">
    <source>
        <dbReference type="ARBA" id="ARBA00004167"/>
    </source>
</evidence>
<dbReference type="Gene3D" id="2.40.30.170">
    <property type="match status" value="1"/>
</dbReference>
<dbReference type="AlphaFoldDB" id="A0A9X2B5J7"/>
<dbReference type="InterPro" id="IPR058634">
    <property type="entry name" value="AaeA-lik-b-barrel"/>
</dbReference>
<dbReference type="InterPro" id="IPR050393">
    <property type="entry name" value="MFP_Efflux_Pump"/>
</dbReference>
<feature type="transmembrane region" description="Helical" evidence="3">
    <location>
        <begin position="12"/>
        <end position="33"/>
    </location>
</feature>
<dbReference type="InterPro" id="IPR058624">
    <property type="entry name" value="MdtA-like_HH"/>
</dbReference>
<dbReference type="PANTHER" id="PTHR30367">
    <property type="entry name" value="P-HYDROXYBENZOIC ACID EFFLUX PUMP SUBUNIT AAEA-RELATED"/>
    <property type="match status" value="1"/>
</dbReference>
<evidence type="ECO:0000259" key="5">
    <source>
        <dbReference type="Pfam" id="PF25917"/>
    </source>
</evidence>
<dbReference type="RefSeq" id="WP_241570506.1">
    <property type="nucleotide sequence ID" value="NZ_JAKUML010000003.1"/>
</dbReference>
<evidence type="ECO:0000259" key="6">
    <source>
        <dbReference type="Pfam" id="PF25963"/>
    </source>
</evidence>
<sequence>MSNNTSFDLKKWLRPLIFWLVVLLAIFTVLHLWRYYNNEPWTRDGRIRADVINVSSDVAGLVTDVLVQDNQVVKQGQVLFKIDTSRRALDVEEAQSDLAKAKSSLAQAHAAVSVAKANINRAKSSIKLADKTANRYGDLMQGAISKQEQDQVYAERDQAHAEYSQMQASLEQAVASVEQQKALVLVAENNLDLTKLNLNRSEVVAPADGTLSNFSLKKGNYVQTGTAIAALIDRKQMYVVGYFEETKLAKINVGDRASIQLMGDSHKYQGHVQGIATGIEDRERSTSSTLLANVNPTFTWVRLAQRVPVKIILDEVPANNLAFVAGRTATVHILKNEQKAQTQKAPVQK</sequence>
<feature type="domain" description="p-hydroxybenzoic acid efflux pump subunit AaeA-like beta-barrel" evidence="6">
    <location>
        <begin position="237"/>
        <end position="333"/>
    </location>
</feature>
<dbReference type="Gene3D" id="2.40.50.100">
    <property type="match status" value="1"/>
</dbReference>